<evidence type="ECO:0000313" key="9">
    <source>
        <dbReference type="Proteomes" id="UP001569154"/>
    </source>
</evidence>
<keyword evidence="4 7" id="KW-0812">Transmembrane</keyword>
<accession>A0ABV4KYX1</accession>
<dbReference type="Proteomes" id="UP001569154">
    <property type="component" value="Unassembled WGS sequence"/>
</dbReference>
<gene>
    <name evidence="8" type="ORF">ACED35_01490</name>
</gene>
<keyword evidence="5 7" id="KW-1133">Transmembrane helix</keyword>
<sequence length="426" mass="48802">MKHKKVAFLAFLSQLIRALSGPLVILLVAKTLTNEEMSFYYSFLNVVALQQVFEMGIGFVSKQYIAHEYGVDEKNKIKPDSLSKIKGYFRLTQIWFLAVSLIVLIIVGYFGIYFFSSYDGDILWLKPWWLLVIVTSVGAALMPIQILVEGCQSQLLVFKARLYSTIFSTLSICTLLYFGFGLISIAISSLVSLLILYSILYRKFFSIFSQMKDIKSEVSMSSILKEVWPMLSKISLSWTMGYFFWNSFNLIAFKLLPINTAGSLGFTLNLARSGLTIAESLISSQSTLFAKNISEGNVELARKRFEKLSLISILLVVIGYSAFMILSWFHPSFFLFSKALDGENVFWIFTFFTLLLPILLQANFCRCFKIEPYFKLSFMMNLSVPTLFYVVCYNNLEPYFLYAVPIILVSTIWSYLIYKETLRNSL</sequence>
<proteinExistence type="inferred from homology"/>
<evidence type="ECO:0000256" key="2">
    <source>
        <dbReference type="ARBA" id="ARBA00007430"/>
    </source>
</evidence>
<feature type="transmembrane region" description="Helical" evidence="7">
    <location>
        <begin position="39"/>
        <end position="60"/>
    </location>
</feature>
<name>A0ABV4KYX1_9GAMM</name>
<evidence type="ECO:0000256" key="5">
    <source>
        <dbReference type="ARBA" id="ARBA00022989"/>
    </source>
</evidence>
<feature type="transmembrane region" description="Helical" evidence="7">
    <location>
        <begin position="160"/>
        <end position="179"/>
    </location>
</feature>
<evidence type="ECO:0000256" key="3">
    <source>
        <dbReference type="ARBA" id="ARBA00022475"/>
    </source>
</evidence>
<dbReference type="InterPro" id="IPR050833">
    <property type="entry name" value="Poly_Biosynth_Transport"/>
</dbReference>
<dbReference type="EMBL" id="JBGONM010000002">
    <property type="protein sequence ID" value="MEZ8079764.1"/>
    <property type="molecule type" value="Genomic_DNA"/>
</dbReference>
<organism evidence="8 9">
    <name type="scientific">Enterovibrio norvegicus</name>
    <dbReference type="NCBI Taxonomy" id="188144"/>
    <lineage>
        <taxon>Bacteria</taxon>
        <taxon>Pseudomonadati</taxon>
        <taxon>Pseudomonadota</taxon>
        <taxon>Gammaproteobacteria</taxon>
        <taxon>Vibrionales</taxon>
        <taxon>Vibrionaceae</taxon>
        <taxon>Enterovibrio</taxon>
    </lineage>
</organism>
<protein>
    <recommendedName>
        <fullName evidence="10">Polysaccharide biosynthesis protein</fullName>
    </recommendedName>
</protein>
<dbReference type="RefSeq" id="WP_017014167.1">
    <property type="nucleotide sequence ID" value="NZ_AJYG02000047.1"/>
</dbReference>
<feature type="transmembrane region" description="Helical" evidence="7">
    <location>
        <begin position="94"/>
        <end position="116"/>
    </location>
</feature>
<comment type="caution">
    <text evidence="8">The sequence shown here is derived from an EMBL/GenBank/DDBJ whole genome shotgun (WGS) entry which is preliminary data.</text>
</comment>
<feature type="transmembrane region" description="Helical" evidence="7">
    <location>
        <begin position="185"/>
        <end position="205"/>
    </location>
</feature>
<keyword evidence="6 7" id="KW-0472">Membrane</keyword>
<dbReference type="PANTHER" id="PTHR30250:SF10">
    <property type="entry name" value="LIPOPOLYSACCHARIDE BIOSYNTHESIS PROTEIN WZXC"/>
    <property type="match status" value="1"/>
</dbReference>
<evidence type="ECO:0000256" key="6">
    <source>
        <dbReference type="ARBA" id="ARBA00023136"/>
    </source>
</evidence>
<comment type="similarity">
    <text evidence="2">Belongs to the polysaccharide synthase family.</text>
</comment>
<feature type="transmembrane region" description="Helical" evidence="7">
    <location>
        <begin position="128"/>
        <end position="148"/>
    </location>
</feature>
<feature type="transmembrane region" description="Helical" evidence="7">
    <location>
        <begin position="376"/>
        <end position="393"/>
    </location>
</feature>
<keyword evidence="9" id="KW-1185">Reference proteome</keyword>
<evidence type="ECO:0000256" key="7">
    <source>
        <dbReference type="SAM" id="Phobius"/>
    </source>
</evidence>
<evidence type="ECO:0000256" key="4">
    <source>
        <dbReference type="ARBA" id="ARBA00022692"/>
    </source>
</evidence>
<comment type="subcellular location">
    <subcellularLocation>
        <location evidence="1">Cell membrane</location>
        <topology evidence="1">Multi-pass membrane protein</topology>
    </subcellularLocation>
</comment>
<feature type="transmembrane region" description="Helical" evidence="7">
    <location>
        <begin position="399"/>
        <end position="418"/>
    </location>
</feature>
<feature type="transmembrane region" description="Helical" evidence="7">
    <location>
        <begin position="308"/>
        <end position="330"/>
    </location>
</feature>
<evidence type="ECO:0000256" key="1">
    <source>
        <dbReference type="ARBA" id="ARBA00004651"/>
    </source>
</evidence>
<dbReference type="PANTHER" id="PTHR30250">
    <property type="entry name" value="PST FAMILY PREDICTED COLANIC ACID TRANSPORTER"/>
    <property type="match status" value="1"/>
</dbReference>
<evidence type="ECO:0008006" key="10">
    <source>
        <dbReference type="Google" id="ProtNLM"/>
    </source>
</evidence>
<keyword evidence="3" id="KW-1003">Cell membrane</keyword>
<reference evidence="8 9" key="1">
    <citation type="submission" date="2024-06" db="EMBL/GenBank/DDBJ databases">
        <authorList>
            <person name="Steensen K."/>
            <person name="Seneca J."/>
            <person name="Bartlau N."/>
            <person name="Yu A.X."/>
            <person name="Polz M.F."/>
        </authorList>
    </citation>
    <scope>NUCLEOTIDE SEQUENCE [LARGE SCALE GENOMIC DNA]</scope>
    <source>
        <strain evidence="8 9">1F260</strain>
    </source>
</reference>
<feature type="transmembrane region" description="Helical" evidence="7">
    <location>
        <begin position="345"/>
        <end position="364"/>
    </location>
</feature>
<evidence type="ECO:0000313" key="8">
    <source>
        <dbReference type="EMBL" id="MEZ8079764.1"/>
    </source>
</evidence>